<name>A0ABV5UAN5_9PSEU</name>
<accession>A0ABV5UAN5</accession>
<organism evidence="2 3">
    <name type="scientific">Amycolatopsis plumensis</name>
    <dbReference type="NCBI Taxonomy" id="236508"/>
    <lineage>
        <taxon>Bacteria</taxon>
        <taxon>Bacillati</taxon>
        <taxon>Actinomycetota</taxon>
        <taxon>Actinomycetes</taxon>
        <taxon>Pseudonocardiales</taxon>
        <taxon>Pseudonocardiaceae</taxon>
        <taxon>Amycolatopsis</taxon>
    </lineage>
</organism>
<dbReference type="EMBL" id="JBHMBK010000021">
    <property type="protein sequence ID" value="MFB9687780.1"/>
    <property type="molecule type" value="Genomic_DNA"/>
</dbReference>
<evidence type="ECO:0000313" key="2">
    <source>
        <dbReference type="EMBL" id="MFB9687780.1"/>
    </source>
</evidence>
<gene>
    <name evidence="2" type="ORF">ACFFTO_26685</name>
</gene>
<keyword evidence="3" id="KW-1185">Reference proteome</keyword>
<proteinExistence type="predicted"/>
<protein>
    <submittedName>
        <fullName evidence="2">Uncharacterized protein</fullName>
    </submittedName>
</protein>
<reference evidence="2 3" key="1">
    <citation type="submission" date="2024-09" db="EMBL/GenBank/DDBJ databases">
        <authorList>
            <person name="Sun Q."/>
            <person name="Mori K."/>
        </authorList>
    </citation>
    <scope>NUCLEOTIDE SEQUENCE [LARGE SCALE GENOMIC DNA]</scope>
    <source>
        <strain evidence="2 3">JCM 13852</strain>
    </source>
</reference>
<evidence type="ECO:0000313" key="3">
    <source>
        <dbReference type="Proteomes" id="UP001589535"/>
    </source>
</evidence>
<comment type="caution">
    <text evidence="2">The sequence shown here is derived from an EMBL/GenBank/DDBJ whole genome shotgun (WGS) entry which is preliminary data.</text>
</comment>
<dbReference type="Proteomes" id="UP001589535">
    <property type="component" value="Unassembled WGS sequence"/>
</dbReference>
<feature type="compositionally biased region" description="Basic and acidic residues" evidence="1">
    <location>
        <begin position="28"/>
        <end position="39"/>
    </location>
</feature>
<feature type="region of interest" description="Disordered" evidence="1">
    <location>
        <begin position="19"/>
        <end position="43"/>
    </location>
</feature>
<dbReference type="RefSeq" id="WP_378198702.1">
    <property type="nucleotide sequence ID" value="NZ_JBHMBK010000021.1"/>
</dbReference>
<sequence>MRRLRLLVALARTQRLLPIQNPPIKPPGDSERPQGDGHCPKHRTTKLLKTRRGYWCRDCRDMVPREKRIP</sequence>
<evidence type="ECO:0000256" key="1">
    <source>
        <dbReference type="SAM" id="MobiDB-lite"/>
    </source>
</evidence>